<keyword evidence="7" id="KW-0547">Nucleotide-binding</keyword>
<keyword evidence="18" id="KW-1185">Reference proteome</keyword>
<keyword evidence="9" id="KW-0460">Magnesium</keyword>
<evidence type="ECO:0000256" key="14">
    <source>
        <dbReference type="RuleBase" id="RU000405"/>
    </source>
</evidence>
<feature type="transmembrane region" description="Helical" evidence="15">
    <location>
        <begin position="20"/>
        <end position="44"/>
    </location>
</feature>
<dbReference type="FunFam" id="3.30.70.1230:FF:000032">
    <property type="entry name" value="Adenylyl cyclase 78C"/>
    <property type="match status" value="1"/>
</dbReference>
<dbReference type="PANTHER" id="PTHR45627">
    <property type="entry name" value="ADENYLATE CYCLASE TYPE 1"/>
    <property type="match status" value="1"/>
</dbReference>
<dbReference type="GO" id="GO:0035556">
    <property type="term" value="P:intracellular signal transduction"/>
    <property type="evidence" value="ECO:0007669"/>
    <property type="project" value="InterPro"/>
</dbReference>
<accession>A0A7R8X7I3</accession>
<dbReference type="InterPro" id="IPR029787">
    <property type="entry name" value="Nucleotide_cyclase"/>
</dbReference>
<evidence type="ECO:0000256" key="8">
    <source>
        <dbReference type="ARBA" id="ARBA00022840"/>
    </source>
</evidence>
<evidence type="ECO:0000256" key="9">
    <source>
        <dbReference type="ARBA" id="ARBA00022842"/>
    </source>
</evidence>
<comment type="subcellular location">
    <subcellularLocation>
        <location evidence="3">Membrane</location>
        <topology evidence="3">Multi-pass membrane protein</topology>
    </subcellularLocation>
</comment>
<dbReference type="EMBL" id="LR900143">
    <property type="protein sequence ID" value="CAD7244388.1"/>
    <property type="molecule type" value="Genomic_DNA"/>
</dbReference>
<proteinExistence type="inferred from homology"/>
<evidence type="ECO:0000256" key="7">
    <source>
        <dbReference type="ARBA" id="ARBA00022741"/>
    </source>
</evidence>
<organism evidence="17">
    <name type="scientific">Darwinula stevensoni</name>
    <dbReference type="NCBI Taxonomy" id="69355"/>
    <lineage>
        <taxon>Eukaryota</taxon>
        <taxon>Metazoa</taxon>
        <taxon>Ecdysozoa</taxon>
        <taxon>Arthropoda</taxon>
        <taxon>Crustacea</taxon>
        <taxon>Oligostraca</taxon>
        <taxon>Ostracoda</taxon>
        <taxon>Podocopa</taxon>
        <taxon>Podocopida</taxon>
        <taxon>Darwinulocopina</taxon>
        <taxon>Darwinuloidea</taxon>
        <taxon>Darwinulidae</taxon>
        <taxon>Darwinula</taxon>
    </lineage>
</organism>
<gene>
    <name evidence="17" type="ORF">DSTB1V02_LOCUS4285</name>
</gene>
<dbReference type="EC" id="4.6.1.1" evidence="4"/>
<evidence type="ECO:0000256" key="6">
    <source>
        <dbReference type="ARBA" id="ARBA00022723"/>
    </source>
</evidence>
<feature type="transmembrane region" description="Helical" evidence="15">
    <location>
        <begin position="166"/>
        <end position="183"/>
    </location>
</feature>
<dbReference type="InterPro" id="IPR001054">
    <property type="entry name" value="A/G_cyclase"/>
</dbReference>
<feature type="transmembrane region" description="Helical" evidence="15">
    <location>
        <begin position="608"/>
        <end position="628"/>
    </location>
</feature>
<dbReference type="PANTHER" id="PTHR45627:SF12">
    <property type="entry name" value="ADENYLATE CYCLASE TYPE 2"/>
    <property type="match status" value="1"/>
</dbReference>
<dbReference type="GO" id="GO:0005524">
    <property type="term" value="F:ATP binding"/>
    <property type="evidence" value="ECO:0007669"/>
    <property type="project" value="UniProtKB-KW"/>
</dbReference>
<evidence type="ECO:0000256" key="4">
    <source>
        <dbReference type="ARBA" id="ARBA00012201"/>
    </source>
</evidence>
<dbReference type="PROSITE" id="PS00452">
    <property type="entry name" value="GUANYLATE_CYCLASE_1"/>
    <property type="match status" value="2"/>
</dbReference>
<dbReference type="SMART" id="SM00044">
    <property type="entry name" value="CYCc"/>
    <property type="match status" value="2"/>
</dbReference>
<dbReference type="Proteomes" id="UP000677054">
    <property type="component" value="Unassembled WGS sequence"/>
</dbReference>
<evidence type="ECO:0000313" key="17">
    <source>
        <dbReference type="EMBL" id="CAD7244388.1"/>
    </source>
</evidence>
<evidence type="ECO:0000256" key="15">
    <source>
        <dbReference type="SAM" id="Phobius"/>
    </source>
</evidence>
<dbReference type="FunFam" id="3.30.70.1230:FF:000024">
    <property type="entry name" value="ACXA, isoform A"/>
    <property type="match status" value="1"/>
</dbReference>
<feature type="domain" description="Guanylate cyclase" evidence="16">
    <location>
        <begin position="265"/>
        <end position="392"/>
    </location>
</feature>
<keyword evidence="13 14" id="KW-0456">Lyase</keyword>
<feature type="transmembrane region" description="Helical" evidence="15">
    <location>
        <begin position="56"/>
        <end position="77"/>
    </location>
</feature>
<keyword evidence="11" id="KW-0115">cAMP biosynthesis</keyword>
<dbReference type="Pfam" id="PF00211">
    <property type="entry name" value="Guanylate_cyc"/>
    <property type="match status" value="2"/>
</dbReference>
<evidence type="ECO:0000256" key="5">
    <source>
        <dbReference type="ARBA" id="ARBA00022692"/>
    </source>
</evidence>
<feature type="transmembrane region" description="Helical" evidence="15">
    <location>
        <begin position="84"/>
        <end position="106"/>
    </location>
</feature>
<keyword evidence="8" id="KW-0067">ATP-binding</keyword>
<protein>
    <recommendedName>
        <fullName evidence="4">adenylate cyclase</fullName>
        <ecNumber evidence="4">4.6.1.1</ecNumber>
    </recommendedName>
</protein>
<dbReference type="PROSITE" id="PS50125">
    <property type="entry name" value="GUANYLATE_CYCLASE_2"/>
    <property type="match status" value="2"/>
</dbReference>
<evidence type="ECO:0000256" key="11">
    <source>
        <dbReference type="ARBA" id="ARBA00022998"/>
    </source>
</evidence>
<sequence>MQEAIKDSELRELFEKYSCYVGRILLGSQILCGFITAIVALAFTVSQYHDLAVGRLVYISLLAGAFGALLISITCFADSSFSWLAPYISWVTWFLCLTSVHLLYALFSPAEPLNSVVYVFALLLATSVSHSLECLAASVMTILTALSFLLPVILSPVCQPLRPFQLSGAVIFCLFGTAVSLYLRRLWERQQKCMSEDSRPCIESRIKMECEKEQQETLLLSVIPAYIAVEVKRNVMSKMREATQESTALKQQFYDMYVQRHNNVSILYADIVNFTPLSEKLSAANLVHVLNELFGMFDEIAQDNQCLRIKILGDCYYCVSGLPVSRPNHASNCVTMGLSMIEAIKMMREATGSDIDMRIGIHSGSVLCGVIGLRKWQFDVWSDDVTLANHMESGGVPGLLRRMHAMLFDDVYCLTEAGANDDLVPAVFSRRVHITYATLMELNGKFEVEPGNGKSRDSYLAEHSVETYLIKRPKDFSVFELKGRSNLIRNKSIECWGVDKPFASTSEAHIARNVAKSFCGSDDFYPLLMTFRSRGLEEEYGKEEDHHLRLSSAMAFLAFLVCAVLHFLHLTPSTGMLVGTGLTGIFLMICFAFVWLRRPKEDVLFRRTLLLSFVNLAIVLYTGIPLFFHHDSWSMAVSTKDSRNSTDGESDSFLAHSESPCFELPLSTAAALVSISTSALFLRWHFLLKLVTMLLAIILHSVWLLVFRPRRSMEGGGERSWELILAMCLLCGILHSLNANLEKSLRLKYLWNARLTVPHEDEETMRVLNKVLLENMLPGHVARLFLSRDNTTQGLYHEKYSSVAVMFASIPNYKEFYDENDVNQRGLECLRLLNEIICDFDKLLLKPKFSSIEKIKTIGSTYMAAAGLQPGERKEAEGRTRKEEQNLVVMVDFALAMMAVLDQINKESFQRFKLRIGINHGPVVAGVVGAQKPQYDIWGNTVNVASRMDSCGQMGKVQVTEDTAKCLEAAGLELEFRGPTFVKGKGTLTTYFLKTIFDARPCP</sequence>
<keyword evidence="6" id="KW-0479">Metal-binding</keyword>
<reference evidence="17" key="1">
    <citation type="submission" date="2020-11" db="EMBL/GenBank/DDBJ databases">
        <authorList>
            <person name="Tran Van P."/>
        </authorList>
    </citation>
    <scope>NUCLEOTIDE SEQUENCE</scope>
</reference>
<evidence type="ECO:0000256" key="13">
    <source>
        <dbReference type="ARBA" id="ARBA00023239"/>
    </source>
</evidence>
<name>A0A7R8X7I3_9CRUS</name>
<feature type="transmembrane region" description="Helical" evidence="15">
    <location>
        <begin position="686"/>
        <end position="707"/>
    </location>
</feature>
<dbReference type="AlphaFoldDB" id="A0A7R8X7I3"/>
<dbReference type="CDD" id="cd07302">
    <property type="entry name" value="CHD"/>
    <property type="match status" value="2"/>
</dbReference>
<evidence type="ECO:0000256" key="2">
    <source>
        <dbReference type="ARBA" id="ARBA00001946"/>
    </source>
</evidence>
<feature type="transmembrane region" description="Helical" evidence="15">
    <location>
        <begin position="550"/>
        <end position="570"/>
    </location>
</feature>
<evidence type="ECO:0000256" key="1">
    <source>
        <dbReference type="ARBA" id="ARBA00001593"/>
    </source>
</evidence>
<evidence type="ECO:0000313" key="18">
    <source>
        <dbReference type="Proteomes" id="UP000677054"/>
    </source>
</evidence>
<dbReference type="GO" id="GO:0007193">
    <property type="term" value="P:adenylate cyclase-inhibiting G protein-coupled receptor signaling pathway"/>
    <property type="evidence" value="ECO:0007669"/>
    <property type="project" value="TreeGrafter"/>
</dbReference>
<comment type="cofactor">
    <cofactor evidence="2">
        <name>Mg(2+)</name>
        <dbReference type="ChEBI" id="CHEBI:18420"/>
    </cofactor>
</comment>
<dbReference type="GO" id="GO:0004016">
    <property type="term" value="F:adenylate cyclase activity"/>
    <property type="evidence" value="ECO:0007669"/>
    <property type="project" value="UniProtKB-EC"/>
</dbReference>
<keyword evidence="10 15" id="KW-1133">Transmembrane helix</keyword>
<comment type="similarity">
    <text evidence="14">Belongs to the adenylyl cyclase class-4/guanylyl cyclase family.</text>
</comment>
<dbReference type="SUPFAM" id="SSF55073">
    <property type="entry name" value="Nucleotide cyclase"/>
    <property type="match status" value="2"/>
</dbReference>
<evidence type="ECO:0000256" key="3">
    <source>
        <dbReference type="ARBA" id="ARBA00004141"/>
    </source>
</evidence>
<keyword evidence="12 15" id="KW-0472">Membrane</keyword>
<evidence type="ECO:0000259" key="16">
    <source>
        <dbReference type="PROSITE" id="PS50125"/>
    </source>
</evidence>
<dbReference type="GO" id="GO:0046872">
    <property type="term" value="F:metal ion binding"/>
    <property type="evidence" value="ECO:0007669"/>
    <property type="project" value="UniProtKB-KW"/>
</dbReference>
<feature type="transmembrane region" description="Helical" evidence="15">
    <location>
        <begin position="719"/>
        <end position="737"/>
    </location>
</feature>
<feature type="domain" description="Guanylate cyclase" evidence="16">
    <location>
        <begin position="804"/>
        <end position="949"/>
    </location>
</feature>
<feature type="transmembrane region" description="Helical" evidence="15">
    <location>
        <begin position="112"/>
        <end position="128"/>
    </location>
</feature>
<dbReference type="EMBL" id="CAJPEV010000626">
    <property type="protein sequence ID" value="CAG0887042.1"/>
    <property type="molecule type" value="Genomic_DNA"/>
</dbReference>
<keyword evidence="5 15" id="KW-0812">Transmembrane</keyword>
<dbReference type="GO" id="GO:0007189">
    <property type="term" value="P:adenylate cyclase-activating G protein-coupled receptor signaling pathway"/>
    <property type="evidence" value="ECO:0007669"/>
    <property type="project" value="TreeGrafter"/>
</dbReference>
<evidence type="ECO:0000256" key="12">
    <source>
        <dbReference type="ARBA" id="ARBA00023136"/>
    </source>
</evidence>
<feature type="transmembrane region" description="Helical" evidence="15">
    <location>
        <begin position="135"/>
        <end position="154"/>
    </location>
</feature>
<dbReference type="InterPro" id="IPR018297">
    <property type="entry name" value="A/G_cyclase_CS"/>
</dbReference>
<dbReference type="GO" id="GO:0006171">
    <property type="term" value="P:cAMP biosynthetic process"/>
    <property type="evidence" value="ECO:0007669"/>
    <property type="project" value="UniProtKB-KW"/>
</dbReference>
<feature type="transmembrane region" description="Helical" evidence="15">
    <location>
        <begin position="576"/>
        <end position="596"/>
    </location>
</feature>
<evidence type="ECO:0000256" key="10">
    <source>
        <dbReference type="ARBA" id="ARBA00022989"/>
    </source>
</evidence>
<dbReference type="GO" id="GO:0005886">
    <property type="term" value="C:plasma membrane"/>
    <property type="evidence" value="ECO:0007669"/>
    <property type="project" value="TreeGrafter"/>
</dbReference>
<comment type="catalytic activity">
    <reaction evidence="1">
        <text>ATP = 3',5'-cyclic AMP + diphosphate</text>
        <dbReference type="Rhea" id="RHEA:15389"/>
        <dbReference type="ChEBI" id="CHEBI:30616"/>
        <dbReference type="ChEBI" id="CHEBI:33019"/>
        <dbReference type="ChEBI" id="CHEBI:58165"/>
        <dbReference type="EC" id="4.6.1.1"/>
    </reaction>
</comment>
<dbReference type="OrthoDB" id="10035433at2759"/>
<dbReference type="Gene3D" id="3.30.70.1230">
    <property type="entry name" value="Nucleotide cyclase"/>
    <property type="match status" value="2"/>
</dbReference>